<dbReference type="SUPFAM" id="SSF57845">
    <property type="entry name" value="B-box zinc-binding domain"/>
    <property type="match status" value="1"/>
</dbReference>
<organism evidence="2 3">
    <name type="scientific">Podospora aff. communis PSN243</name>
    <dbReference type="NCBI Taxonomy" id="3040156"/>
    <lineage>
        <taxon>Eukaryota</taxon>
        <taxon>Fungi</taxon>
        <taxon>Dikarya</taxon>
        <taxon>Ascomycota</taxon>
        <taxon>Pezizomycotina</taxon>
        <taxon>Sordariomycetes</taxon>
        <taxon>Sordariomycetidae</taxon>
        <taxon>Sordariales</taxon>
        <taxon>Podosporaceae</taxon>
        <taxon>Podospora</taxon>
    </lineage>
</organism>
<evidence type="ECO:0000313" key="3">
    <source>
        <dbReference type="Proteomes" id="UP001321760"/>
    </source>
</evidence>
<feature type="region of interest" description="Disordered" evidence="1">
    <location>
        <begin position="240"/>
        <end position="272"/>
    </location>
</feature>
<dbReference type="InterPro" id="IPR044553">
    <property type="entry name" value="Bbox1_ANCHR"/>
</dbReference>
<dbReference type="AlphaFoldDB" id="A0AAV9G7G2"/>
<dbReference type="EMBL" id="MU865982">
    <property type="protein sequence ID" value="KAK4444084.1"/>
    <property type="molecule type" value="Genomic_DNA"/>
</dbReference>
<sequence length="381" mass="40962">MSPPRPSDQSLLDRLNALKPTSVSLDKFQDIIPADTGVVAANAPAGQQLGPVAREDALTERLRILREKSASGADREPANVDVQSAQPLSELKTTSLNVSSSYPAVTQNHAVEDGQSDDPYLFETDDLDDLLDGLDEFDLGHDADASESSRTGANEDERISGILEFLKPPGAAEKLVSPHTENDDDSDGEEMSRDVARILAQVRDEISFEKEQGVEDVTPDEASAVTTTPNATAANNNLTSLLLPGVPSSQPVDPAPDRADDGTSGTAARESLDFENDIATRLASLRGLGSGVNFDSFGLPTAPTFSPEDRSAATAASLITRRGGYTDEDQKTWCIVCLDDAVIRCIGCDNDVYCQRCFKEMHFGPSAGYDERGHQWTKFQK</sequence>
<keyword evidence="3" id="KW-1185">Reference proteome</keyword>
<dbReference type="PANTHER" id="PTHR46603">
    <property type="entry name" value="ABSCISSION/NOCUT CHECKPOINT REGULATOR"/>
    <property type="match status" value="1"/>
</dbReference>
<dbReference type="CDD" id="cd19817">
    <property type="entry name" value="Bbox1_ANCHR-like"/>
    <property type="match status" value="1"/>
</dbReference>
<gene>
    <name evidence="2" type="ORF">QBC34DRAFT_195846</name>
</gene>
<evidence type="ECO:0000313" key="2">
    <source>
        <dbReference type="EMBL" id="KAK4444084.1"/>
    </source>
</evidence>
<dbReference type="Pfam" id="PF22586">
    <property type="entry name" value="ANCHR-like_BBOX"/>
    <property type="match status" value="1"/>
</dbReference>
<dbReference type="Proteomes" id="UP001321760">
    <property type="component" value="Unassembled WGS sequence"/>
</dbReference>
<reference evidence="2" key="1">
    <citation type="journal article" date="2023" name="Mol. Phylogenet. Evol.">
        <title>Genome-scale phylogeny and comparative genomics of the fungal order Sordariales.</title>
        <authorList>
            <person name="Hensen N."/>
            <person name="Bonometti L."/>
            <person name="Westerberg I."/>
            <person name="Brannstrom I.O."/>
            <person name="Guillou S."/>
            <person name="Cros-Aarteil S."/>
            <person name="Calhoun S."/>
            <person name="Haridas S."/>
            <person name="Kuo A."/>
            <person name="Mondo S."/>
            <person name="Pangilinan J."/>
            <person name="Riley R."/>
            <person name="LaButti K."/>
            <person name="Andreopoulos B."/>
            <person name="Lipzen A."/>
            <person name="Chen C."/>
            <person name="Yan M."/>
            <person name="Daum C."/>
            <person name="Ng V."/>
            <person name="Clum A."/>
            <person name="Steindorff A."/>
            <person name="Ohm R.A."/>
            <person name="Martin F."/>
            <person name="Silar P."/>
            <person name="Natvig D.O."/>
            <person name="Lalanne C."/>
            <person name="Gautier V."/>
            <person name="Ament-Velasquez S.L."/>
            <person name="Kruys A."/>
            <person name="Hutchinson M.I."/>
            <person name="Powell A.J."/>
            <person name="Barry K."/>
            <person name="Miller A.N."/>
            <person name="Grigoriev I.V."/>
            <person name="Debuchy R."/>
            <person name="Gladieux P."/>
            <person name="Hiltunen Thoren M."/>
            <person name="Johannesson H."/>
        </authorList>
    </citation>
    <scope>NUCLEOTIDE SEQUENCE</scope>
    <source>
        <strain evidence="2">PSN243</strain>
    </source>
</reference>
<accession>A0AAV9G7G2</accession>
<dbReference type="PANTHER" id="PTHR46603:SF1">
    <property type="entry name" value="ABSCISSION_NOCUT CHECKPOINT REGULATOR"/>
    <property type="match status" value="1"/>
</dbReference>
<evidence type="ECO:0000256" key="1">
    <source>
        <dbReference type="SAM" id="MobiDB-lite"/>
    </source>
</evidence>
<name>A0AAV9G7G2_9PEZI</name>
<feature type="region of interest" description="Disordered" evidence="1">
    <location>
        <begin position="169"/>
        <end position="191"/>
    </location>
</feature>
<reference evidence="2" key="2">
    <citation type="submission" date="2023-05" db="EMBL/GenBank/DDBJ databases">
        <authorList>
            <consortium name="Lawrence Berkeley National Laboratory"/>
            <person name="Steindorff A."/>
            <person name="Hensen N."/>
            <person name="Bonometti L."/>
            <person name="Westerberg I."/>
            <person name="Brannstrom I.O."/>
            <person name="Guillou S."/>
            <person name="Cros-Aarteil S."/>
            <person name="Calhoun S."/>
            <person name="Haridas S."/>
            <person name="Kuo A."/>
            <person name="Mondo S."/>
            <person name="Pangilinan J."/>
            <person name="Riley R."/>
            <person name="Labutti K."/>
            <person name="Andreopoulos B."/>
            <person name="Lipzen A."/>
            <person name="Chen C."/>
            <person name="Yanf M."/>
            <person name="Daum C."/>
            <person name="Ng V."/>
            <person name="Clum A."/>
            <person name="Ohm R."/>
            <person name="Martin F."/>
            <person name="Silar P."/>
            <person name="Natvig D."/>
            <person name="Lalanne C."/>
            <person name="Gautier V."/>
            <person name="Ament-Velasquez S.L."/>
            <person name="Kruys A."/>
            <person name="Hutchinson M.I."/>
            <person name="Powell A.J."/>
            <person name="Barry K."/>
            <person name="Miller A.N."/>
            <person name="Grigoriev I.V."/>
            <person name="Debuchy R."/>
            <person name="Gladieux P."/>
            <person name="Thoren M.H."/>
            <person name="Johannesson H."/>
        </authorList>
    </citation>
    <scope>NUCLEOTIDE SEQUENCE</scope>
    <source>
        <strain evidence="2">PSN243</strain>
    </source>
</reference>
<protein>
    <submittedName>
        <fullName evidence="2">Abscission/NoCut checkpoint regulator</fullName>
    </submittedName>
</protein>
<proteinExistence type="predicted"/>
<comment type="caution">
    <text evidence="2">The sequence shown here is derived from an EMBL/GenBank/DDBJ whole genome shotgun (WGS) entry which is preliminary data.</text>
</comment>